<dbReference type="PANTHER" id="PTHR21561:SF12">
    <property type="entry name" value="INO80 COMPLEX SUBUNIT B"/>
    <property type="match status" value="1"/>
</dbReference>
<proteinExistence type="predicted"/>
<dbReference type="PANTHER" id="PTHR21561">
    <property type="entry name" value="INO80 COMPLEX SUBUNIT B"/>
    <property type="match status" value="1"/>
</dbReference>
<evidence type="ECO:0000256" key="1">
    <source>
        <dbReference type="SAM" id="MobiDB-lite"/>
    </source>
</evidence>
<gene>
    <name evidence="3" type="ORF">OHK93_004566</name>
</gene>
<feature type="compositionally biased region" description="Basic residues" evidence="1">
    <location>
        <begin position="306"/>
        <end position="317"/>
    </location>
</feature>
<dbReference type="InterPro" id="IPR006880">
    <property type="entry name" value="INO80B_C"/>
</dbReference>
<dbReference type="AlphaFoldDB" id="A0AA43TYL5"/>
<feature type="compositionally biased region" description="Low complexity" evidence="1">
    <location>
        <begin position="123"/>
        <end position="155"/>
    </location>
</feature>
<evidence type="ECO:0000259" key="2">
    <source>
        <dbReference type="SMART" id="SM01406"/>
    </source>
</evidence>
<dbReference type="GO" id="GO:0006338">
    <property type="term" value="P:chromatin remodeling"/>
    <property type="evidence" value="ECO:0007669"/>
    <property type="project" value="InterPro"/>
</dbReference>
<feature type="region of interest" description="Disordered" evidence="1">
    <location>
        <begin position="1"/>
        <end position="353"/>
    </location>
</feature>
<accession>A0AA43TYL5</accession>
<feature type="compositionally biased region" description="Basic and acidic residues" evidence="1">
    <location>
        <begin position="271"/>
        <end position="302"/>
    </location>
</feature>
<evidence type="ECO:0000313" key="3">
    <source>
        <dbReference type="EMBL" id="MDI1492783.1"/>
    </source>
</evidence>
<feature type="compositionally biased region" description="Acidic residues" evidence="1">
    <location>
        <begin position="41"/>
        <end position="96"/>
    </location>
</feature>
<dbReference type="Pfam" id="PF04795">
    <property type="entry name" value="PAPA-1"/>
    <property type="match status" value="1"/>
</dbReference>
<keyword evidence="4" id="KW-1185">Reference proteome</keyword>
<protein>
    <recommendedName>
        <fullName evidence="2">INO80 complex subunit B-like conserved region domain-containing protein</fullName>
    </recommendedName>
</protein>
<dbReference type="Proteomes" id="UP001161017">
    <property type="component" value="Unassembled WGS sequence"/>
</dbReference>
<feature type="compositionally biased region" description="Acidic residues" evidence="1">
    <location>
        <begin position="189"/>
        <end position="222"/>
    </location>
</feature>
<evidence type="ECO:0000313" key="4">
    <source>
        <dbReference type="Proteomes" id="UP001161017"/>
    </source>
</evidence>
<dbReference type="EMBL" id="JAPUFD010000021">
    <property type="protein sequence ID" value="MDI1492783.1"/>
    <property type="molecule type" value="Genomic_DNA"/>
</dbReference>
<feature type="compositionally biased region" description="Basic and acidic residues" evidence="1">
    <location>
        <begin position="1"/>
        <end position="17"/>
    </location>
</feature>
<dbReference type="InterPro" id="IPR029523">
    <property type="entry name" value="INO80B/Ies2"/>
</dbReference>
<feature type="domain" description="INO80 complex subunit B-like conserved region" evidence="2">
    <location>
        <begin position="275"/>
        <end position="374"/>
    </location>
</feature>
<organism evidence="3 4">
    <name type="scientific">Ramalina farinacea</name>
    <dbReference type="NCBI Taxonomy" id="258253"/>
    <lineage>
        <taxon>Eukaryota</taxon>
        <taxon>Fungi</taxon>
        <taxon>Dikarya</taxon>
        <taxon>Ascomycota</taxon>
        <taxon>Pezizomycotina</taxon>
        <taxon>Lecanoromycetes</taxon>
        <taxon>OSLEUM clade</taxon>
        <taxon>Lecanoromycetidae</taxon>
        <taxon>Lecanorales</taxon>
        <taxon>Lecanorineae</taxon>
        <taxon>Ramalinaceae</taxon>
        <taxon>Ramalina</taxon>
    </lineage>
</organism>
<feature type="compositionally biased region" description="Polar residues" evidence="1">
    <location>
        <begin position="108"/>
        <end position="120"/>
    </location>
</feature>
<name>A0AA43TYL5_9LECA</name>
<sequence>MPSSRLREATSARDVSRESPAASAGARSTRNKPRKSYVMESESEEAGDDGDEGGEEDEDDLEVEEDEVEMSDAIEDSEDPDVDADGDIDMDDDADDGLPLGALPASATRPQPSLPTTTSLKIKGPAAPTTPAQKKAASTKQPTVTVTPVGPVSQPKLKSVEEKEMSMANAGADEDEDEELSELGSSDDGAGEEDEDEEEEAEDEELGDEDAEGDEDDDEELDDSRSPEPLGSRASTPDVSKMTKRQRSRLDQVMGTDFLQLPMEPQIKKHLTAEEHAMRRAEMARRRKNLSEKRNEEEKADTINRLLKKQAPKRRGKISQAEIAAQDREDDAEDSGLEDEEGGEEVREHEPANPVFVRWVSDRGGCRVGVPAEWLGKSVGRVFEGGVGVGGRKMIEEV</sequence>
<comment type="caution">
    <text evidence="3">The sequence shown here is derived from an EMBL/GenBank/DDBJ whole genome shotgun (WGS) entry which is preliminary data.</text>
</comment>
<feature type="compositionally biased region" description="Acidic residues" evidence="1">
    <location>
        <begin position="172"/>
        <end position="181"/>
    </location>
</feature>
<reference evidence="3" key="1">
    <citation type="journal article" date="2023" name="Genome Biol. Evol.">
        <title>First Whole Genome Sequence and Flow Cytometry Genome Size Data for the Lichen-Forming Fungus Ramalina farinacea (Ascomycota).</title>
        <authorList>
            <person name="Llewellyn T."/>
            <person name="Mian S."/>
            <person name="Hill R."/>
            <person name="Leitch I.J."/>
            <person name="Gaya E."/>
        </authorList>
    </citation>
    <scope>NUCLEOTIDE SEQUENCE</scope>
    <source>
        <strain evidence="3">LIQ254RAFAR</strain>
    </source>
</reference>
<dbReference type="SMART" id="SM01406">
    <property type="entry name" value="PAPA-1"/>
    <property type="match status" value="1"/>
</dbReference>
<feature type="compositionally biased region" description="Acidic residues" evidence="1">
    <location>
        <begin position="328"/>
        <end position="343"/>
    </location>
</feature>
<dbReference type="GO" id="GO:0031011">
    <property type="term" value="C:Ino80 complex"/>
    <property type="evidence" value="ECO:0007669"/>
    <property type="project" value="InterPro"/>
</dbReference>